<feature type="transmembrane region" description="Helical" evidence="10">
    <location>
        <begin position="85"/>
        <end position="106"/>
    </location>
</feature>
<sequence length="185" mass="20467">MSTLAPTPPPSWISDLTTPPPTRPKNTSIPDPPGYTAPSNTKKGSGAKDKNARKPPSQEDTDQLKIKKAWEVAFAPMKQLPMNAIGIYMTPNTLQIFSITLLYMLFKTPLVSIFSLNSTFARFVTPRTSSQFLLIKAAYVATNLLALALGIYKVNKMGLLPTTRSDWLAWEGGREWDLVAERRGL</sequence>
<evidence type="ECO:0000313" key="12">
    <source>
        <dbReference type="Proteomes" id="UP000799429"/>
    </source>
</evidence>
<accession>A0A9P4VQ05</accession>
<proteinExistence type="inferred from homology"/>
<evidence type="ECO:0000256" key="6">
    <source>
        <dbReference type="ARBA" id="ARBA00022989"/>
    </source>
</evidence>
<evidence type="ECO:0000256" key="2">
    <source>
        <dbReference type="ARBA" id="ARBA00007715"/>
    </source>
</evidence>
<dbReference type="Pfam" id="PF06417">
    <property type="entry name" value="EMC4"/>
    <property type="match status" value="1"/>
</dbReference>
<dbReference type="OrthoDB" id="369569at2759"/>
<comment type="subcellular location">
    <subcellularLocation>
        <location evidence="1">Endoplasmic reticulum membrane</location>
        <topology evidence="1">Multi-pass membrane protein</topology>
    </subcellularLocation>
</comment>
<name>A0A9P4VQ05_9PEZI</name>
<reference evidence="11" key="1">
    <citation type="journal article" date="2020" name="Stud. Mycol.">
        <title>101 Dothideomycetes genomes: a test case for predicting lifestyles and emergence of pathogens.</title>
        <authorList>
            <person name="Haridas S."/>
            <person name="Albert R."/>
            <person name="Binder M."/>
            <person name="Bloem J."/>
            <person name="Labutti K."/>
            <person name="Salamov A."/>
            <person name="Andreopoulos B."/>
            <person name="Baker S."/>
            <person name="Barry K."/>
            <person name="Bills G."/>
            <person name="Bluhm B."/>
            <person name="Cannon C."/>
            <person name="Castanera R."/>
            <person name="Culley D."/>
            <person name="Daum C."/>
            <person name="Ezra D."/>
            <person name="Gonzalez J."/>
            <person name="Henrissat B."/>
            <person name="Kuo A."/>
            <person name="Liang C."/>
            <person name="Lipzen A."/>
            <person name="Lutzoni F."/>
            <person name="Magnuson J."/>
            <person name="Mondo S."/>
            <person name="Nolan M."/>
            <person name="Ohm R."/>
            <person name="Pangilinan J."/>
            <person name="Park H.-J."/>
            <person name="Ramirez L."/>
            <person name="Alfaro M."/>
            <person name="Sun H."/>
            <person name="Tritt A."/>
            <person name="Yoshinaga Y."/>
            <person name="Zwiers L.-H."/>
            <person name="Turgeon B."/>
            <person name="Goodwin S."/>
            <person name="Spatafora J."/>
            <person name="Crous P."/>
            <person name="Grigoriev I."/>
        </authorList>
    </citation>
    <scope>NUCLEOTIDE SEQUENCE</scope>
    <source>
        <strain evidence="11">CBS 101060</strain>
    </source>
</reference>
<dbReference type="AlphaFoldDB" id="A0A9P4VQ05"/>
<keyword evidence="7 8" id="KW-0472">Membrane</keyword>
<feature type="region of interest" description="Disordered" evidence="9">
    <location>
        <begin position="1"/>
        <end position="63"/>
    </location>
</feature>
<keyword evidence="6 10" id="KW-1133">Transmembrane helix</keyword>
<dbReference type="PIRSF" id="PIRSF017207">
    <property type="entry name" value="UCP017207_TM-p85"/>
    <property type="match status" value="1"/>
</dbReference>
<dbReference type="PANTHER" id="PTHR19315">
    <property type="entry name" value="ER MEMBRANE PROTEIN COMPLEX SUBUNIT 4"/>
    <property type="match status" value="1"/>
</dbReference>
<protein>
    <recommendedName>
        <fullName evidence="3 8">ER membrane protein complex subunit 4</fullName>
    </recommendedName>
</protein>
<dbReference type="EMBL" id="MU006105">
    <property type="protein sequence ID" value="KAF2836039.1"/>
    <property type="molecule type" value="Genomic_DNA"/>
</dbReference>
<evidence type="ECO:0000256" key="7">
    <source>
        <dbReference type="ARBA" id="ARBA00023136"/>
    </source>
</evidence>
<dbReference type="InterPro" id="IPR009445">
    <property type="entry name" value="TMEM85/Emc4"/>
</dbReference>
<evidence type="ECO:0000256" key="1">
    <source>
        <dbReference type="ARBA" id="ARBA00004477"/>
    </source>
</evidence>
<comment type="similarity">
    <text evidence="2 8">Belongs to the EMC4 family.</text>
</comment>
<keyword evidence="5" id="KW-0256">Endoplasmic reticulum</keyword>
<evidence type="ECO:0000256" key="4">
    <source>
        <dbReference type="ARBA" id="ARBA00022692"/>
    </source>
</evidence>
<gene>
    <name evidence="11" type="ORF">M501DRAFT_940644</name>
</gene>
<evidence type="ECO:0000256" key="3">
    <source>
        <dbReference type="ARBA" id="ARBA00020820"/>
    </source>
</evidence>
<keyword evidence="4 10" id="KW-0812">Transmembrane</keyword>
<feature type="transmembrane region" description="Helical" evidence="10">
    <location>
        <begin position="132"/>
        <end position="152"/>
    </location>
</feature>
<dbReference type="GO" id="GO:0005789">
    <property type="term" value="C:endoplasmic reticulum membrane"/>
    <property type="evidence" value="ECO:0007669"/>
    <property type="project" value="UniProtKB-SubCell"/>
</dbReference>
<evidence type="ECO:0000256" key="5">
    <source>
        <dbReference type="ARBA" id="ARBA00022824"/>
    </source>
</evidence>
<evidence type="ECO:0000256" key="8">
    <source>
        <dbReference type="PIRNR" id="PIRNR017207"/>
    </source>
</evidence>
<feature type="compositionally biased region" description="Pro residues" evidence="9">
    <location>
        <begin position="1"/>
        <end position="11"/>
    </location>
</feature>
<evidence type="ECO:0000256" key="9">
    <source>
        <dbReference type="SAM" id="MobiDB-lite"/>
    </source>
</evidence>
<organism evidence="11 12">
    <name type="scientific">Patellaria atrata CBS 101060</name>
    <dbReference type="NCBI Taxonomy" id="1346257"/>
    <lineage>
        <taxon>Eukaryota</taxon>
        <taxon>Fungi</taxon>
        <taxon>Dikarya</taxon>
        <taxon>Ascomycota</taxon>
        <taxon>Pezizomycotina</taxon>
        <taxon>Dothideomycetes</taxon>
        <taxon>Dothideomycetes incertae sedis</taxon>
        <taxon>Patellariales</taxon>
        <taxon>Patellariaceae</taxon>
        <taxon>Patellaria</taxon>
    </lineage>
</organism>
<comment type="caution">
    <text evidence="11">The sequence shown here is derived from an EMBL/GenBank/DDBJ whole genome shotgun (WGS) entry which is preliminary data.</text>
</comment>
<evidence type="ECO:0000313" key="11">
    <source>
        <dbReference type="EMBL" id="KAF2836039.1"/>
    </source>
</evidence>
<evidence type="ECO:0000256" key="10">
    <source>
        <dbReference type="SAM" id="Phobius"/>
    </source>
</evidence>
<keyword evidence="12" id="KW-1185">Reference proteome</keyword>
<dbReference type="Proteomes" id="UP000799429">
    <property type="component" value="Unassembled WGS sequence"/>
</dbReference>